<dbReference type="GO" id="GO:0000978">
    <property type="term" value="F:RNA polymerase II cis-regulatory region sequence-specific DNA binding"/>
    <property type="evidence" value="ECO:0007669"/>
    <property type="project" value="TreeGrafter"/>
</dbReference>
<dbReference type="InterPro" id="IPR017930">
    <property type="entry name" value="Myb_dom"/>
</dbReference>
<evidence type="ECO:0000256" key="4">
    <source>
        <dbReference type="ARBA" id="ARBA00023242"/>
    </source>
</evidence>
<evidence type="ECO:0000256" key="1">
    <source>
        <dbReference type="ARBA" id="ARBA00023015"/>
    </source>
</evidence>
<dbReference type="InterPro" id="IPR001005">
    <property type="entry name" value="SANT/Myb"/>
</dbReference>
<feature type="domain" description="HTH myb-type" evidence="7">
    <location>
        <begin position="75"/>
        <end position="129"/>
    </location>
</feature>
<dbReference type="PROSITE" id="PS51294">
    <property type="entry name" value="HTH_MYB"/>
    <property type="match status" value="2"/>
</dbReference>
<keyword evidence="1" id="KW-0805">Transcription regulation</keyword>
<protein>
    <submittedName>
        <fullName evidence="8">2109_t:CDS:1</fullName>
    </submittedName>
</protein>
<dbReference type="Gene3D" id="1.10.10.60">
    <property type="entry name" value="Homeodomain-like"/>
    <property type="match status" value="2"/>
</dbReference>
<evidence type="ECO:0000259" key="6">
    <source>
        <dbReference type="PROSITE" id="PS50090"/>
    </source>
</evidence>
<dbReference type="GO" id="GO:0042795">
    <property type="term" value="P:snRNA transcription by RNA polymerase II"/>
    <property type="evidence" value="ECO:0007669"/>
    <property type="project" value="TreeGrafter"/>
</dbReference>
<dbReference type="EMBL" id="CAJVPI010003361">
    <property type="protein sequence ID" value="CAG8657602.1"/>
    <property type="molecule type" value="Genomic_DNA"/>
</dbReference>
<keyword evidence="2" id="KW-0238">DNA-binding</keyword>
<dbReference type="Pfam" id="PF00249">
    <property type="entry name" value="Myb_DNA-binding"/>
    <property type="match status" value="2"/>
</dbReference>
<dbReference type="InterPro" id="IPR009057">
    <property type="entry name" value="Homeodomain-like_sf"/>
</dbReference>
<evidence type="ECO:0000259" key="7">
    <source>
        <dbReference type="PROSITE" id="PS51294"/>
    </source>
</evidence>
<sequence length="215" mass="25007">MTKRVSKKKSHQNRRASSDETCSSNATCCRKQTHVPETYNSKLDADNFACNQAMGSEETNEYKTCTFKQNINSPKPKVNRGHWSKLEDEMLLAIVNIFGTRNWERHSIYHPTRNGKQMRERWLSIQTGVNKEPFTQEEIAIIYYMHDIERIGWANIARRLGNGRMPNSCKNVYHNVVAKSLPKAANRYKELYNAITANKKELTAKEKMEIKYLCQ</sequence>
<comment type="caution">
    <text evidence="8">The sequence shown here is derived from an EMBL/GenBank/DDBJ whole genome shotgun (WGS) entry which is preliminary data.</text>
</comment>
<keyword evidence="4" id="KW-0539">Nucleus</keyword>
<accession>A0A9N9DYM4</accession>
<dbReference type="SUPFAM" id="SSF46689">
    <property type="entry name" value="Homeodomain-like"/>
    <property type="match status" value="1"/>
</dbReference>
<dbReference type="AlphaFoldDB" id="A0A9N9DYM4"/>
<dbReference type="InterPro" id="IPR051575">
    <property type="entry name" value="Myb-like_DNA-bd"/>
</dbReference>
<feature type="domain" description="Myb-like" evidence="6">
    <location>
        <begin position="75"/>
        <end position="126"/>
    </location>
</feature>
<dbReference type="Proteomes" id="UP000789739">
    <property type="component" value="Unassembled WGS sequence"/>
</dbReference>
<feature type="domain" description="HTH myb-type" evidence="7">
    <location>
        <begin position="130"/>
        <end position="181"/>
    </location>
</feature>
<keyword evidence="9" id="KW-1185">Reference proteome</keyword>
<feature type="compositionally biased region" description="Basic residues" evidence="5">
    <location>
        <begin position="1"/>
        <end position="14"/>
    </location>
</feature>
<feature type="region of interest" description="Disordered" evidence="5">
    <location>
        <begin position="1"/>
        <end position="22"/>
    </location>
</feature>
<dbReference type="GO" id="GO:0019185">
    <property type="term" value="C:snRNA-activating protein complex"/>
    <property type="evidence" value="ECO:0007669"/>
    <property type="project" value="TreeGrafter"/>
</dbReference>
<evidence type="ECO:0000256" key="5">
    <source>
        <dbReference type="SAM" id="MobiDB-lite"/>
    </source>
</evidence>
<gene>
    <name evidence="8" type="ORF">PBRASI_LOCUS10605</name>
</gene>
<dbReference type="PANTHER" id="PTHR46621:SF1">
    <property type="entry name" value="SNRNA-ACTIVATING PROTEIN COMPLEX SUBUNIT 4"/>
    <property type="match status" value="1"/>
</dbReference>
<reference evidence="8" key="1">
    <citation type="submission" date="2021-06" db="EMBL/GenBank/DDBJ databases">
        <authorList>
            <person name="Kallberg Y."/>
            <person name="Tangrot J."/>
            <person name="Rosling A."/>
        </authorList>
    </citation>
    <scope>NUCLEOTIDE SEQUENCE</scope>
    <source>
        <strain evidence="8">BR232B</strain>
    </source>
</reference>
<proteinExistence type="predicted"/>
<dbReference type="PANTHER" id="PTHR46621">
    <property type="entry name" value="SNRNA-ACTIVATING PROTEIN COMPLEX SUBUNIT 4"/>
    <property type="match status" value="1"/>
</dbReference>
<dbReference type="CDD" id="cd00167">
    <property type="entry name" value="SANT"/>
    <property type="match status" value="2"/>
</dbReference>
<evidence type="ECO:0000313" key="8">
    <source>
        <dbReference type="EMBL" id="CAG8657602.1"/>
    </source>
</evidence>
<evidence type="ECO:0000313" key="9">
    <source>
        <dbReference type="Proteomes" id="UP000789739"/>
    </source>
</evidence>
<dbReference type="SMART" id="SM00717">
    <property type="entry name" value="SANT"/>
    <property type="match status" value="2"/>
</dbReference>
<organism evidence="8 9">
    <name type="scientific">Paraglomus brasilianum</name>
    <dbReference type="NCBI Taxonomy" id="144538"/>
    <lineage>
        <taxon>Eukaryota</taxon>
        <taxon>Fungi</taxon>
        <taxon>Fungi incertae sedis</taxon>
        <taxon>Mucoromycota</taxon>
        <taxon>Glomeromycotina</taxon>
        <taxon>Glomeromycetes</taxon>
        <taxon>Paraglomerales</taxon>
        <taxon>Paraglomeraceae</taxon>
        <taxon>Paraglomus</taxon>
    </lineage>
</organism>
<keyword evidence="3" id="KW-0804">Transcription</keyword>
<evidence type="ECO:0000256" key="2">
    <source>
        <dbReference type="ARBA" id="ARBA00023125"/>
    </source>
</evidence>
<dbReference type="PROSITE" id="PS50090">
    <property type="entry name" value="MYB_LIKE"/>
    <property type="match status" value="1"/>
</dbReference>
<dbReference type="OrthoDB" id="2143914at2759"/>
<name>A0A9N9DYM4_9GLOM</name>
<dbReference type="GO" id="GO:0042796">
    <property type="term" value="P:snRNA transcription by RNA polymerase III"/>
    <property type="evidence" value="ECO:0007669"/>
    <property type="project" value="TreeGrafter"/>
</dbReference>
<dbReference type="GO" id="GO:0001006">
    <property type="term" value="F:RNA polymerase III type 3 promoter sequence-specific DNA binding"/>
    <property type="evidence" value="ECO:0007669"/>
    <property type="project" value="TreeGrafter"/>
</dbReference>
<evidence type="ECO:0000256" key="3">
    <source>
        <dbReference type="ARBA" id="ARBA00023163"/>
    </source>
</evidence>